<feature type="region of interest" description="Disordered" evidence="1">
    <location>
        <begin position="1"/>
        <end position="69"/>
    </location>
</feature>
<organism evidence="2 5">
    <name type="scientific">Arthrobacter zhangbolii</name>
    <dbReference type="NCBI Taxonomy" id="2886936"/>
    <lineage>
        <taxon>Bacteria</taxon>
        <taxon>Bacillati</taxon>
        <taxon>Actinomycetota</taxon>
        <taxon>Actinomycetes</taxon>
        <taxon>Micrococcales</taxon>
        <taxon>Micrococcaceae</taxon>
        <taxon>Arthrobacter</taxon>
    </lineage>
</organism>
<dbReference type="AlphaFoldDB" id="A0A9X1M5G0"/>
<reference evidence="2" key="1">
    <citation type="submission" date="2021-10" db="EMBL/GenBank/DDBJ databases">
        <title>Novel species in genus Arthrobacter.</title>
        <authorList>
            <person name="Liu Y."/>
        </authorList>
    </citation>
    <scope>NUCLEOTIDE SEQUENCE</scope>
    <source>
        <strain evidence="2">Zg-Y462</strain>
        <strain evidence="4">zg-Y462</strain>
    </source>
</reference>
<dbReference type="EMBL" id="JAJFZT010000001">
    <property type="protein sequence ID" value="MCC3271277.1"/>
    <property type="molecule type" value="Genomic_DNA"/>
</dbReference>
<evidence type="ECO:0000313" key="2">
    <source>
        <dbReference type="EMBL" id="MCC3271277.1"/>
    </source>
</evidence>
<dbReference type="RefSeq" id="WP_227927687.1">
    <property type="nucleotide sequence ID" value="NZ_CP094984.1"/>
</dbReference>
<accession>A0A9X1M5G0</accession>
<gene>
    <name evidence="2" type="ORF">LJ755_00855</name>
    <name evidence="3" type="ORF">MUK71_09830</name>
</gene>
<evidence type="ECO:0000313" key="5">
    <source>
        <dbReference type="Proteomes" id="UP001155145"/>
    </source>
</evidence>
<protein>
    <submittedName>
        <fullName evidence="2">Uncharacterized protein</fullName>
    </submittedName>
</protein>
<evidence type="ECO:0000256" key="1">
    <source>
        <dbReference type="SAM" id="MobiDB-lite"/>
    </source>
</evidence>
<dbReference type="Proteomes" id="UP001155145">
    <property type="component" value="Unassembled WGS sequence"/>
</dbReference>
<dbReference type="Proteomes" id="UP000829758">
    <property type="component" value="Chromosome"/>
</dbReference>
<proteinExistence type="predicted"/>
<name>A0A9X1M5G0_9MICC</name>
<keyword evidence="4" id="KW-1185">Reference proteome</keyword>
<evidence type="ECO:0000313" key="3">
    <source>
        <dbReference type="EMBL" id="UON90937.1"/>
    </source>
</evidence>
<evidence type="ECO:0000313" key="4">
    <source>
        <dbReference type="Proteomes" id="UP000829758"/>
    </source>
</evidence>
<sequence length="154" mass="16175">MAVTVMAASGCSGMETDGGSTDTAATEVPVTEQTRSVTGTPAAEPRDRGPLVTRIKTNDDGAPGSMTVEGLTTDSEALEFEVACDREDTIRVEVARIGFVQMTCPMTEGLTHTTTMDISGLEQDITTGERELQITATGTEGTVWEVAVTKADRA</sequence>
<dbReference type="EMBL" id="CP094984">
    <property type="protein sequence ID" value="UON90937.1"/>
    <property type="molecule type" value="Genomic_DNA"/>
</dbReference>